<gene>
    <name evidence="6" type="primary">KNAG0B06740</name>
    <name evidence="6" type="ordered locus">KNAG_0B06740</name>
</gene>
<dbReference type="OrthoDB" id="3169036at2759"/>
<dbReference type="GO" id="GO:0015031">
    <property type="term" value="P:protein transport"/>
    <property type="evidence" value="ECO:0007669"/>
    <property type="project" value="UniProtKB-KW"/>
</dbReference>
<feature type="domain" description="NAC-A/B" evidence="5">
    <location>
        <begin position="13"/>
        <end position="78"/>
    </location>
</feature>
<reference evidence="7" key="2">
    <citation type="submission" date="2012-08" db="EMBL/GenBank/DDBJ databases">
        <title>Genome sequence of Kazachstania naganishii.</title>
        <authorList>
            <person name="Gordon J.L."/>
            <person name="Armisen D."/>
            <person name="Proux-Wera E."/>
            <person name="OhEigeartaigh S.S."/>
            <person name="Byrne K.P."/>
            <person name="Wolfe K.H."/>
        </authorList>
    </citation>
    <scope>NUCLEOTIDE SEQUENCE [LARGE SCALE GENOMIC DNA]</scope>
    <source>
        <strain evidence="7">ATCC MYA-139 / BCRC 22969 / CBS 8797 / CCRC 22969 / KCTC 17520 / NBRC 10181 / NCYC 3082</strain>
    </source>
</reference>
<dbReference type="SUPFAM" id="SSF46934">
    <property type="entry name" value="UBA-like"/>
    <property type="match status" value="1"/>
</dbReference>
<dbReference type="InterPro" id="IPR002715">
    <property type="entry name" value="Nas_poly-pep-assoc_cplx_dom"/>
</dbReference>
<dbReference type="KEGG" id="kng:KNAG_0B06740"/>
<dbReference type="STRING" id="1071383.J7S456"/>
<comment type="similarity">
    <text evidence="4">Belongs to the NAC-beta family.</text>
</comment>
<sequence>MGDETIDEVHFVQENENLAKDIILKSGNYKAVSGITRVTMKRADNKVLIIENPEVYCKNRTSYVVFGEVVVDNFSQKLALAQEQARQTSTDTYLENSEEDIEMIVEETGFPEDEVIKALDEHGGDVVMTIFALHSRNR</sequence>
<evidence type="ECO:0000259" key="5">
    <source>
        <dbReference type="PROSITE" id="PS51151"/>
    </source>
</evidence>
<dbReference type="EMBL" id="HE978315">
    <property type="protein sequence ID" value="CCK69099.1"/>
    <property type="molecule type" value="Genomic_DNA"/>
</dbReference>
<dbReference type="Proteomes" id="UP000006310">
    <property type="component" value="Chromosome 2"/>
</dbReference>
<dbReference type="GO" id="GO:0005737">
    <property type="term" value="C:cytoplasm"/>
    <property type="evidence" value="ECO:0007669"/>
    <property type="project" value="UniProtKB-SubCell"/>
</dbReference>
<dbReference type="AlphaFoldDB" id="J7S456"/>
<dbReference type="HOGENOM" id="CLU_057806_2_1_1"/>
<evidence type="ECO:0000256" key="1">
    <source>
        <dbReference type="ARBA" id="ARBA00004496"/>
    </source>
</evidence>
<dbReference type="InterPro" id="IPR038187">
    <property type="entry name" value="NAC_A/B_dom_sf"/>
</dbReference>
<dbReference type="eggNOG" id="KOG2239">
    <property type="taxonomic scope" value="Eukaryota"/>
</dbReference>
<dbReference type="CDD" id="cd22054">
    <property type="entry name" value="NAC_NACA"/>
    <property type="match status" value="1"/>
</dbReference>
<organism evidence="6 7">
    <name type="scientific">Huiozyma naganishii (strain ATCC MYA-139 / BCRC 22969 / CBS 8797 / KCTC 17520 / NBRC 10181 / NCYC 3082 / Yp74L-3)</name>
    <name type="common">Yeast</name>
    <name type="synonym">Kazachstania naganishii</name>
    <dbReference type="NCBI Taxonomy" id="1071383"/>
    <lineage>
        <taxon>Eukaryota</taxon>
        <taxon>Fungi</taxon>
        <taxon>Dikarya</taxon>
        <taxon>Ascomycota</taxon>
        <taxon>Saccharomycotina</taxon>
        <taxon>Saccharomycetes</taxon>
        <taxon>Saccharomycetales</taxon>
        <taxon>Saccharomycetaceae</taxon>
        <taxon>Huiozyma</taxon>
    </lineage>
</organism>
<protein>
    <recommendedName>
        <fullName evidence="4">Nascent polypeptide-associated complex subunit beta</fullName>
    </recommendedName>
</protein>
<dbReference type="InterPro" id="IPR009060">
    <property type="entry name" value="UBA-like_sf"/>
</dbReference>
<keyword evidence="4" id="KW-0805">Transcription regulation</keyword>
<dbReference type="CDD" id="cd14278">
    <property type="entry name" value="UBA_NAC_like"/>
    <property type="match status" value="1"/>
</dbReference>
<reference evidence="6 7" key="1">
    <citation type="journal article" date="2011" name="Proc. Natl. Acad. Sci. U.S.A.">
        <title>Evolutionary erosion of yeast sex chromosomes by mating-type switching accidents.</title>
        <authorList>
            <person name="Gordon J.L."/>
            <person name="Armisen D."/>
            <person name="Proux-Wera E."/>
            <person name="Oheigeartaigh S.S."/>
            <person name="Byrne K.P."/>
            <person name="Wolfe K.H."/>
        </authorList>
    </citation>
    <scope>NUCLEOTIDE SEQUENCE [LARGE SCALE GENOMIC DNA]</scope>
    <source>
        <strain evidence="7">ATCC MYA-139 / BCRC 22969 / CBS 8797 / CCRC 22969 / KCTC 17520 / NBRC 10181 / NCYC 3082</strain>
    </source>
</reference>
<keyword evidence="2" id="KW-0813">Transport</keyword>
<dbReference type="GeneID" id="34524749"/>
<dbReference type="RefSeq" id="XP_022463345.1">
    <property type="nucleotide sequence ID" value="XM_022606672.1"/>
</dbReference>
<keyword evidence="4" id="KW-0804">Transcription</keyword>
<dbReference type="PROSITE" id="PS51151">
    <property type="entry name" value="NAC_AB"/>
    <property type="match status" value="1"/>
</dbReference>
<name>J7S456_HUIN7</name>
<dbReference type="Gene3D" id="2.20.70.30">
    <property type="entry name" value="Nascent polypeptide-associated complex domain"/>
    <property type="match status" value="1"/>
</dbReference>
<dbReference type="Pfam" id="PF01849">
    <property type="entry name" value="NAC"/>
    <property type="match status" value="1"/>
</dbReference>
<proteinExistence type="inferred from homology"/>
<evidence type="ECO:0000256" key="3">
    <source>
        <dbReference type="ARBA" id="ARBA00022927"/>
    </source>
</evidence>
<dbReference type="Gene3D" id="1.10.8.10">
    <property type="entry name" value="DNA helicase RuvA subunit, C-terminal domain"/>
    <property type="match status" value="1"/>
</dbReference>
<evidence type="ECO:0000313" key="7">
    <source>
        <dbReference type="Proteomes" id="UP000006310"/>
    </source>
</evidence>
<dbReference type="SMART" id="SM01407">
    <property type="entry name" value="NAC"/>
    <property type="match status" value="1"/>
</dbReference>
<comment type="subunit">
    <text evidence="4">Part of the nascent polypeptide-associated complex (NAC).</text>
</comment>
<evidence type="ECO:0000256" key="2">
    <source>
        <dbReference type="ARBA" id="ARBA00022448"/>
    </source>
</evidence>
<evidence type="ECO:0000313" key="6">
    <source>
        <dbReference type="EMBL" id="CCK69099.1"/>
    </source>
</evidence>
<keyword evidence="7" id="KW-1185">Reference proteome</keyword>
<evidence type="ECO:0000256" key="4">
    <source>
        <dbReference type="RuleBase" id="RU361272"/>
    </source>
</evidence>
<comment type="subcellular location">
    <subcellularLocation>
        <location evidence="1">Cytoplasm</location>
    </subcellularLocation>
</comment>
<accession>J7S456</accession>
<keyword evidence="3" id="KW-0653">Protein transport</keyword>